<reference evidence="1" key="2">
    <citation type="submission" date="2020-03" db="EMBL/GenBank/DDBJ databases">
        <title>Walnut 2.0.</title>
        <authorList>
            <person name="Marrano A."/>
            <person name="Britton M."/>
            <person name="Zimin A.V."/>
            <person name="Zaini P.A."/>
            <person name="Workman R."/>
            <person name="Puiu D."/>
            <person name="Bianco L."/>
            <person name="Allen B.J."/>
            <person name="Troggio M."/>
            <person name="Leslie C.A."/>
            <person name="Timp W."/>
            <person name="Dendekar A."/>
            <person name="Salzberg S.L."/>
            <person name="Neale D.B."/>
        </authorList>
    </citation>
    <scope>NUCLEOTIDE SEQUENCE</scope>
    <source>
        <tissue evidence="1">Leaves</tissue>
    </source>
</reference>
<proteinExistence type="predicted"/>
<comment type="caution">
    <text evidence="1">The sequence shown here is derived from an EMBL/GenBank/DDBJ whole genome shotgun (WGS) entry which is preliminary data.</text>
</comment>
<name>A0A834CLP6_JUGRE</name>
<dbReference type="AlphaFoldDB" id="A0A834CLP6"/>
<dbReference type="Pfam" id="PF12796">
    <property type="entry name" value="Ank_2"/>
    <property type="match status" value="1"/>
</dbReference>
<accession>A0A834CLP6</accession>
<dbReference type="PANTHER" id="PTHR24177:SF103">
    <property type="entry name" value="PGG DOMAIN-CONTAINING PROTEIN"/>
    <property type="match status" value="1"/>
</dbReference>
<protein>
    <submittedName>
        <fullName evidence="1">Uncharacterized protein</fullName>
    </submittedName>
</protein>
<dbReference type="Gramene" id="Jr08_19770_p1">
    <property type="protein sequence ID" value="cds.Jr08_19770_p1"/>
    <property type="gene ID" value="Jr08_19770"/>
</dbReference>
<dbReference type="PANTHER" id="PTHR24177">
    <property type="entry name" value="CASKIN"/>
    <property type="match status" value="1"/>
</dbReference>
<dbReference type="InterPro" id="IPR002110">
    <property type="entry name" value="Ankyrin_rpt"/>
</dbReference>
<evidence type="ECO:0000313" key="1">
    <source>
        <dbReference type="EMBL" id="KAF5463255.1"/>
    </source>
</evidence>
<dbReference type="Gene3D" id="1.25.40.20">
    <property type="entry name" value="Ankyrin repeat-containing domain"/>
    <property type="match status" value="1"/>
</dbReference>
<dbReference type="SUPFAM" id="SSF48403">
    <property type="entry name" value="Ankyrin repeat"/>
    <property type="match status" value="1"/>
</dbReference>
<evidence type="ECO:0000313" key="2">
    <source>
        <dbReference type="Proteomes" id="UP000619265"/>
    </source>
</evidence>
<gene>
    <name evidence="1" type="ORF">F2P56_019180</name>
</gene>
<dbReference type="InterPro" id="IPR036770">
    <property type="entry name" value="Ankyrin_rpt-contain_sf"/>
</dbReference>
<reference evidence="1" key="1">
    <citation type="submission" date="2015-10" db="EMBL/GenBank/DDBJ databases">
        <authorList>
            <person name="Martinez-Garcia P.J."/>
            <person name="Crepeau M.W."/>
            <person name="Puiu D."/>
            <person name="Gonzalez-Ibeas D."/>
            <person name="Whalen J."/>
            <person name="Stevens K."/>
            <person name="Paul R."/>
            <person name="Butterfield T."/>
            <person name="Britton M."/>
            <person name="Reagan R."/>
            <person name="Chakraborty S."/>
            <person name="Walawage S.L."/>
            <person name="Vasquez-Gross H.A."/>
            <person name="Cardeno C."/>
            <person name="Famula R."/>
            <person name="Pratt K."/>
            <person name="Kuruganti S."/>
            <person name="Aradhya M.K."/>
            <person name="Leslie C.A."/>
            <person name="Dandekar A.M."/>
            <person name="Salzberg S.L."/>
            <person name="Wegrzyn J.L."/>
            <person name="Langley C.H."/>
            <person name="Neale D.B."/>
        </authorList>
    </citation>
    <scope>NUCLEOTIDE SEQUENCE</scope>
    <source>
        <tissue evidence="1">Leaves</tissue>
    </source>
</reference>
<sequence length="232" mass="26734">MYGLFNKIFKLANRTIKIVLNALGISMIRKIYKEKKKHKLSIVIMKKLLTSGKDDMYAYYCGAEDPLKRPDKFSTTLVDPDEVIGLRDEIDPDNKKGPDHDQIDLDGMLGRDHSNIEDDNVRSKETPILIAARNGIFEIVEKLLEQFPIAIHDVNEDNKNAMLLAVQNRQPRVFQILLKKNILVRDSVLRVVDESKNNVAHLAAMRGKYRPWQIAGEALQMQYEIKWFEVCI</sequence>
<dbReference type="Proteomes" id="UP000619265">
    <property type="component" value="Unassembled WGS sequence"/>
</dbReference>
<dbReference type="EMBL" id="LIHL02000008">
    <property type="protein sequence ID" value="KAF5463255.1"/>
    <property type="molecule type" value="Genomic_DNA"/>
</dbReference>
<organism evidence="1 2">
    <name type="scientific">Juglans regia</name>
    <name type="common">English walnut</name>
    <dbReference type="NCBI Taxonomy" id="51240"/>
    <lineage>
        <taxon>Eukaryota</taxon>
        <taxon>Viridiplantae</taxon>
        <taxon>Streptophyta</taxon>
        <taxon>Embryophyta</taxon>
        <taxon>Tracheophyta</taxon>
        <taxon>Spermatophyta</taxon>
        <taxon>Magnoliopsida</taxon>
        <taxon>eudicotyledons</taxon>
        <taxon>Gunneridae</taxon>
        <taxon>Pentapetalae</taxon>
        <taxon>rosids</taxon>
        <taxon>fabids</taxon>
        <taxon>Fagales</taxon>
        <taxon>Juglandaceae</taxon>
        <taxon>Juglans</taxon>
    </lineage>
</organism>